<keyword evidence="2" id="KW-1185">Reference proteome</keyword>
<dbReference type="AlphaFoldDB" id="A0A3M7Q9Q9"/>
<organism evidence="1 2">
    <name type="scientific">Brachionus plicatilis</name>
    <name type="common">Marine rotifer</name>
    <name type="synonym">Brachionus muelleri</name>
    <dbReference type="NCBI Taxonomy" id="10195"/>
    <lineage>
        <taxon>Eukaryota</taxon>
        <taxon>Metazoa</taxon>
        <taxon>Spiralia</taxon>
        <taxon>Gnathifera</taxon>
        <taxon>Rotifera</taxon>
        <taxon>Eurotatoria</taxon>
        <taxon>Monogononta</taxon>
        <taxon>Pseudotrocha</taxon>
        <taxon>Ploima</taxon>
        <taxon>Brachionidae</taxon>
        <taxon>Brachionus</taxon>
    </lineage>
</organism>
<protein>
    <submittedName>
        <fullName evidence="1">Uncharacterized protein</fullName>
    </submittedName>
</protein>
<sequence length="93" mass="10704">MVVLVHQISQLSEFYFVIQILEIVQSVVNAIISRVEDYISASKLYTNNWAFSSLTLKHMSTKELITWVSLKFRSKYLLSGYSSTFLSFSSLIL</sequence>
<comment type="caution">
    <text evidence="1">The sequence shown here is derived from an EMBL/GenBank/DDBJ whole genome shotgun (WGS) entry which is preliminary data.</text>
</comment>
<dbReference type="EMBL" id="REGN01006959">
    <property type="protein sequence ID" value="RNA07711.1"/>
    <property type="molecule type" value="Genomic_DNA"/>
</dbReference>
<reference evidence="1 2" key="1">
    <citation type="journal article" date="2018" name="Sci. Rep.">
        <title>Genomic signatures of local adaptation to the degree of environmental predictability in rotifers.</title>
        <authorList>
            <person name="Franch-Gras L."/>
            <person name="Hahn C."/>
            <person name="Garcia-Roger E.M."/>
            <person name="Carmona M.J."/>
            <person name="Serra M."/>
            <person name="Gomez A."/>
        </authorList>
    </citation>
    <scope>NUCLEOTIDE SEQUENCE [LARGE SCALE GENOMIC DNA]</scope>
    <source>
        <strain evidence="1">HYR1</strain>
    </source>
</reference>
<proteinExistence type="predicted"/>
<accession>A0A3M7Q9Q9</accession>
<evidence type="ECO:0000313" key="2">
    <source>
        <dbReference type="Proteomes" id="UP000276133"/>
    </source>
</evidence>
<evidence type="ECO:0000313" key="1">
    <source>
        <dbReference type="EMBL" id="RNA07711.1"/>
    </source>
</evidence>
<gene>
    <name evidence="1" type="ORF">BpHYR1_013349</name>
</gene>
<dbReference type="Proteomes" id="UP000276133">
    <property type="component" value="Unassembled WGS sequence"/>
</dbReference>
<name>A0A3M7Q9Q9_BRAPC</name>